<dbReference type="RefSeq" id="WP_188561141.1">
    <property type="nucleotide sequence ID" value="NZ_BMGY01000008.1"/>
</dbReference>
<feature type="transmembrane region" description="Helical" evidence="1">
    <location>
        <begin position="20"/>
        <end position="42"/>
    </location>
</feature>
<accession>A0ABQ2A1Q1</accession>
<keyword evidence="1" id="KW-1133">Transmembrane helix</keyword>
<dbReference type="EMBL" id="BMGY01000008">
    <property type="protein sequence ID" value="GGH82953.1"/>
    <property type="molecule type" value="Genomic_DNA"/>
</dbReference>
<keyword evidence="1" id="KW-0472">Membrane</keyword>
<dbReference type="Proteomes" id="UP000637774">
    <property type="component" value="Unassembled WGS sequence"/>
</dbReference>
<proteinExistence type="predicted"/>
<reference evidence="3" key="1">
    <citation type="journal article" date="2019" name="Int. J. Syst. Evol. Microbiol.">
        <title>The Global Catalogue of Microorganisms (GCM) 10K type strain sequencing project: providing services to taxonomists for standard genome sequencing and annotation.</title>
        <authorList>
            <consortium name="The Broad Institute Genomics Platform"/>
            <consortium name="The Broad Institute Genome Sequencing Center for Infectious Disease"/>
            <person name="Wu L."/>
            <person name="Ma J."/>
        </authorList>
    </citation>
    <scope>NUCLEOTIDE SEQUENCE [LARGE SCALE GENOMIC DNA]</scope>
    <source>
        <strain evidence="3">CGMCC 1.14966</strain>
    </source>
</reference>
<keyword evidence="1" id="KW-0812">Transmembrane</keyword>
<keyword evidence="3" id="KW-1185">Reference proteome</keyword>
<dbReference type="PROSITE" id="PS51318">
    <property type="entry name" value="TAT"/>
    <property type="match status" value="1"/>
</dbReference>
<name>A0ABQ2A1Q1_9BACT</name>
<evidence type="ECO:0008006" key="4">
    <source>
        <dbReference type="Google" id="ProtNLM"/>
    </source>
</evidence>
<comment type="caution">
    <text evidence="2">The sequence shown here is derived from an EMBL/GenBank/DDBJ whole genome shotgun (WGS) entry which is preliminary data.</text>
</comment>
<dbReference type="Pfam" id="PF13668">
    <property type="entry name" value="Ferritin_2"/>
    <property type="match status" value="1"/>
</dbReference>
<protein>
    <recommendedName>
        <fullName evidence="4">Ferritin-like domain-containing protein</fullName>
    </recommendedName>
</protein>
<evidence type="ECO:0000256" key="1">
    <source>
        <dbReference type="SAM" id="Phobius"/>
    </source>
</evidence>
<evidence type="ECO:0000313" key="2">
    <source>
        <dbReference type="EMBL" id="GGH82953.1"/>
    </source>
</evidence>
<sequence>MSDHNLLPAWREQSLGRRVFLRVSAASAATVALVAAGCTTTTPEPVKVDPYLLSPLPAGDVGLFYFAYLLAIAKATIFQKVADAPPTDFTATDRAVFTDLRDHEVIHRELLRRFLDPKGEVALLPADFAFSLTSLSLTTRAGALAAAQQFADLAAAVYPTVLPLFSSANLLPRTLLLKMSSVHARHAATLRNLRTPGTFAADDVVLTTGVLAGQLRTKTPLEVLAVLAPFFAPYVISAGNLPLPI</sequence>
<evidence type="ECO:0000313" key="3">
    <source>
        <dbReference type="Proteomes" id="UP000637774"/>
    </source>
</evidence>
<feature type="transmembrane region" description="Helical" evidence="1">
    <location>
        <begin position="62"/>
        <end position="78"/>
    </location>
</feature>
<dbReference type="InterPro" id="IPR006311">
    <property type="entry name" value="TAT_signal"/>
</dbReference>
<gene>
    <name evidence="2" type="ORF">GCM10011495_11940</name>
</gene>
<organism evidence="2 3">
    <name type="scientific">Hymenobacter frigidus</name>
    <dbReference type="NCBI Taxonomy" id="1524095"/>
    <lineage>
        <taxon>Bacteria</taxon>
        <taxon>Pseudomonadati</taxon>
        <taxon>Bacteroidota</taxon>
        <taxon>Cytophagia</taxon>
        <taxon>Cytophagales</taxon>
        <taxon>Hymenobacteraceae</taxon>
        <taxon>Hymenobacter</taxon>
    </lineage>
</organism>